<dbReference type="EMBL" id="OIVN01005185">
    <property type="protein sequence ID" value="SPD21279.1"/>
    <property type="molecule type" value="Genomic_DNA"/>
</dbReference>
<proteinExistence type="predicted"/>
<protein>
    <recommendedName>
        <fullName evidence="1">Methyltransferase type 11 domain-containing protein</fullName>
    </recommendedName>
</protein>
<feature type="domain" description="Methyltransferase type 11" evidence="1">
    <location>
        <begin position="39"/>
        <end position="131"/>
    </location>
</feature>
<sequence length="386" mass="43991">MAELFIKQAEQYAEGRPSYPQELFDFIASKTPSHDLAWDVGAGSGQAARSLAGIYKNVIATDTSPKQLQFAPKLPNIRYQQTPPTMSIAELEGNVAPQSSIDVVTIAQAIHWFDLPNFYQQVRWILKKPHGIIAAWCYTVPEVNDSVDAVFQPYYNIALEPYWESGTSWSAYQTAREKGVELLSNDVIEEFKRAWTEDGQDKKLAGIYKNVIATDTSPKQLSFAPRLPNIRYQQTPPTMSIAELECNVAPQSSIDVVTIAQAIHWFDLPNFYQQVKWILKKPHGVIAAWCYTNPEVNDSIDAVFQPFYNFSVETYWEPAPERLMDFDNYFTYLRSLSSYQAAREKGVELLSNDVIEEFKRAWTEDGQDKKVVKFPIYLRIGRVGNV</sequence>
<dbReference type="AlphaFoldDB" id="A0A2N9IB67"/>
<dbReference type="GO" id="GO:0008757">
    <property type="term" value="F:S-adenosylmethionine-dependent methyltransferase activity"/>
    <property type="evidence" value="ECO:0007669"/>
    <property type="project" value="InterPro"/>
</dbReference>
<organism evidence="2">
    <name type="scientific">Fagus sylvatica</name>
    <name type="common">Beechnut</name>
    <dbReference type="NCBI Taxonomy" id="28930"/>
    <lineage>
        <taxon>Eukaryota</taxon>
        <taxon>Viridiplantae</taxon>
        <taxon>Streptophyta</taxon>
        <taxon>Embryophyta</taxon>
        <taxon>Tracheophyta</taxon>
        <taxon>Spermatophyta</taxon>
        <taxon>Magnoliopsida</taxon>
        <taxon>eudicotyledons</taxon>
        <taxon>Gunneridae</taxon>
        <taxon>Pentapetalae</taxon>
        <taxon>rosids</taxon>
        <taxon>fabids</taxon>
        <taxon>Fagales</taxon>
        <taxon>Fagaceae</taxon>
        <taxon>Fagus</taxon>
    </lineage>
</organism>
<name>A0A2N9IB67_FAGSY</name>
<gene>
    <name evidence="2" type="ORF">FSB_LOCUS49161</name>
</gene>
<dbReference type="InterPro" id="IPR013216">
    <property type="entry name" value="Methyltransf_11"/>
</dbReference>
<dbReference type="PANTHER" id="PTHR45180">
    <property type="entry name" value="OS01G0307686 PROTEIN"/>
    <property type="match status" value="1"/>
</dbReference>
<dbReference type="SUPFAM" id="SSF53335">
    <property type="entry name" value="S-adenosyl-L-methionine-dependent methyltransferases"/>
    <property type="match status" value="2"/>
</dbReference>
<reference evidence="2" key="1">
    <citation type="submission" date="2018-02" db="EMBL/GenBank/DDBJ databases">
        <authorList>
            <person name="Cohen D.B."/>
            <person name="Kent A.D."/>
        </authorList>
    </citation>
    <scope>NUCLEOTIDE SEQUENCE</scope>
</reference>
<accession>A0A2N9IB67</accession>
<dbReference type="PANTHER" id="PTHR45180:SF1">
    <property type="entry name" value="OS01G0307686 PROTEIN"/>
    <property type="match status" value="1"/>
</dbReference>
<dbReference type="InterPro" id="IPR029063">
    <property type="entry name" value="SAM-dependent_MTases_sf"/>
</dbReference>
<dbReference type="Pfam" id="PF08241">
    <property type="entry name" value="Methyltransf_11"/>
    <property type="match status" value="1"/>
</dbReference>
<evidence type="ECO:0000313" key="2">
    <source>
        <dbReference type="EMBL" id="SPD21279.1"/>
    </source>
</evidence>
<dbReference type="Gene3D" id="3.40.50.150">
    <property type="entry name" value="Vaccinia Virus protein VP39"/>
    <property type="match status" value="2"/>
</dbReference>
<dbReference type="CDD" id="cd02440">
    <property type="entry name" value="AdoMet_MTases"/>
    <property type="match status" value="1"/>
</dbReference>
<evidence type="ECO:0000259" key="1">
    <source>
        <dbReference type="Pfam" id="PF08241"/>
    </source>
</evidence>